<keyword evidence="3" id="KW-1185">Reference proteome</keyword>
<comment type="caution">
    <text evidence="2">The sequence shown here is derived from an EMBL/GenBank/DDBJ whole genome shotgun (WGS) entry which is preliminary data.</text>
</comment>
<dbReference type="PANTHER" id="PTHR43194">
    <property type="entry name" value="HYDROLASE ALPHA/BETA FOLD FAMILY"/>
    <property type="match status" value="1"/>
</dbReference>
<dbReference type="InterPro" id="IPR029058">
    <property type="entry name" value="AB_hydrolase_fold"/>
</dbReference>
<dbReference type="Gene3D" id="3.40.50.1820">
    <property type="entry name" value="alpha/beta hydrolase"/>
    <property type="match status" value="1"/>
</dbReference>
<evidence type="ECO:0000313" key="3">
    <source>
        <dbReference type="Proteomes" id="UP001212602"/>
    </source>
</evidence>
<dbReference type="SUPFAM" id="SSF53474">
    <property type="entry name" value="alpha/beta-Hydrolases"/>
    <property type="match status" value="1"/>
</dbReference>
<name>A0AAE3NBZ8_9BURK</name>
<gene>
    <name evidence="2" type="ORF">PGB34_10550</name>
</gene>
<proteinExistence type="predicted"/>
<dbReference type="GO" id="GO:0016787">
    <property type="term" value="F:hydrolase activity"/>
    <property type="evidence" value="ECO:0007669"/>
    <property type="project" value="UniProtKB-KW"/>
</dbReference>
<dbReference type="RefSeq" id="WP_271428034.1">
    <property type="nucleotide sequence ID" value="NZ_JAQIPB010000003.1"/>
</dbReference>
<reference evidence="2" key="1">
    <citation type="submission" date="2023-01" db="EMBL/GenBank/DDBJ databases">
        <title>Xenophilus mangrovi sp. nov., isolated from soil of Mangrove nature reserve.</title>
        <authorList>
            <person name="Xu S."/>
            <person name="Liu Z."/>
            <person name="Xu Y."/>
        </authorList>
    </citation>
    <scope>NUCLEOTIDE SEQUENCE</scope>
    <source>
        <strain evidence="2">YW8</strain>
    </source>
</reference>
<sequence length="306" mass="33061">MSALHSEATAHADYRRRQFHLGSPAQPGTMAALAFGPESRPVDLVFAHANGFNAMTYRRLLAPLGAAGWHVLAIDQRGHGRSQLAADPDPVPHSWLRYRDDLLALFEQLGGAPRVLAGHSMGGTASLLASASLRERGARVPSLVLFDPVLMPAGADEQGDLDWTAPEHSPLVRGALRRNDRFDSPEAALASYRGRGAFKTWPEAVIADYLEDGLLPQPDGSWRLSCAPAWEAANFIRAHRSGLPAAMAAQAGPLRVLRAEIETTAPWTHWPAQARVQTVQGSTHFLPMEFAEQARAALQQALAGDD</sequence>
<keyword evidence="2" id="KW-0378">Hydrolase</keyword>
<evidence type="ECO:0000259" key="1">
    <source>
        <dbReference type="Pfam" id="PF12697"/>
    </source>
</evidence>
<accession>A0AAE3NBZ8</accession>
<dbReference type="Proteomes" id="UP001212602">
    <property type="component" value="Unassembled WGS sequence"/>
</dbReference>
<organism evidence="2 3">
    <name type="scientific">Xenophilus arseniciresistens</name>
    <dbReference type="NCBI Taxonomy" id="1283306"/>
    <lineage>
        <taxon>Bacteria</taxon>
        <taxon>Pseudomonadati</taxon>
        <taxon>Pseudomonadota</taxon>
        <taxon>Betaproteobacteria</taxon>
        <taxon>Burkholderiales</taxon>
        <taxon>Comamonadaceae</taxon>
        <taxon>Xenophilus</taxon>
    </lineage>
</organism>
<dbReference type="AlphaFoldDB" id="A0AAE3NBZ8"/>
<dbReference type="EMBL" id="JAQIPB010000003">
    <property type="protein sequence ID" value="MDA7416804.1"/>
    <property type="molecule type" value="Genomic_DNA"/>
</dbReference>
<dbReference type="InterPro" id="IPR000073">
    <property type="entry name" value="AB_hydrolase_1"/>
</dbReference>
<feature type="domain" description="AB hydrolase-1" evidence="1">
    <location>
        <begin position="44"/>
        <end position="292"/>
    </location>
</feature>
<dbReference type="Pfam" id="PF12697">
    <property type="entry name" value="Abhydrolase_6"/>
    <property type="match status" value="1"/>
</dbReference>
<evidence type="ECO:0000313" key="2">
    <source>
        <dbReference type="EMBL" id="MDA7416804.1"/>
    </source>
</evidence>
<dbReference type="PANTHER" id="PTHR43194:SF2">
    <property type="entry name" value="PEROXISOMAL MEMBRANE PROTEIN LPX1"/>
    <property type="match status" value="1"/>
</dbReference>
<dbReference type="InterPro" id="IPR050228">
    <property type="entry name" value="Carboxylesterase_BioH"/>
</dbReference>
<protein>
    <submittedName>
        <fullName evidence="2">Alpha/beta fold hydrolase</fullName>
    </submittedName>
</protein>